<evidence type="ECO:0000313" key="2">
    <source>
        <dbReference type="Proteomes" id="UP001153076"/>
    </source>
</evidence>
<name>A0A9Q1QJ71_9CARY</name>
<sequence length="171" mass="19383">MGFTTSGTRDMISHGVTFNRMLKKNLTVSVPIQSGLYGSLMRFFSYQFGRIGSPSYPFEMLLRCNENGAQKKRFMFENMWFTEPPCKDIVANAWTSFSDPNTEDNMLIRLNKCSTMDSNFELKRMLLVGVAPLVLSGIGIKRRRSFGGNEHDLTTSSLEIRILDVCISEPT</sequence>
<accession>A0A9Q1QJ71</accession>
<protein>
    <submittedName>
        <fullName evidence="1">Uncharacterized protein</fullName>
    </submittedName>
</protein>
<comment type="caution">
    <text evidence="1">The sequence shown here is derived from an EMBL/GenBank/DDBJ whole genome shotgun (WGS) entry which is preliminary data.</text>
</comment>
<dbReference type="Proteomes" id="UP001153076">
    <property type="component" value="Unassembled WGS sequence"/>
</dbReference>
<gene>
    <name evidence="1" type="ORF">Cgig2_015511</name>
</gene>
<keyword evidence="2" id="KW-1185">Reference proteome</keyword>
<dbReference type="EMBL" id="JAKOGI010000145">
    <property type="protein sequence ID" value="KAJ8442170.1"/>
    <property type="molecule type" value="Genomic_DNA"/>
</dbReference>
<dbReference type="AlphaFoldDB" id="A0A9Q1QJ71"/>
<evidence type="ECO:0000313" key="1">
    <source>
        <dbReference type="EMBL" id="KAJ8442170.1"/>
    </source>
</evidence>
<organism evidence="1 2">
    <name type="scientific">Carnegiea gigantea</name>
    <dbReference type="NCBI Taxonomy" id="171969"/>
    <lineage>
        <taxon>Eukaryota</taxon>
        <taxon>Viridiplantae</taxon>
        <taxon>Streptophyta</taxon>
        <taxon>Embryophyta</taxon>
        <taxon>Tracheophyta</taxon>
        <taxon>Spermatophyta</taxon>
        <taxon>Magnoliopsida</taxon>
        <taxon>eudicotyledons</taxon>
        <taxon>Gunneridae</taxon>
        <taxon>Pentapetalae</taxon>
        <taxon>Caryophyllales</taxon>
        <taxon>Cactineae</taxon>
        <taxon>Cactaceae</taxon>
        <taxon>Cactoideae</taxon>
        <taxon>Echinocereeae</taxon>
        <taxon>Carnegiea</taxon>
    </lineage>
</organism>
<reference evidence="1" key="1">
    <citation type="submission" date="2022-04" db="EMBL/GenBank/DDBJ databases">
        <title>Carnegiea gigantea Genome sequencing and assembly v2.</title>
        <authorList>
            <person name="Copetti D."/>
            <person name="Sanderson M.J."/>
            <person name="Burquez A."/>
            <person name="Wojciechowski M.F."/>
        </authorList>
    </citation>
    <scope>NUCLEOTIDE SEQUENCE</scope>
    <source>
        <strain evidence="1">SGP5-SGP5p</strain>
        <tissue evidence="1">Aerial part</tissue>
    </source>
</reference>
<proteinExistence type="predicted"/>